<dbReference type="WBParaSite" id="SSLN_0002011301-mRNA-1">
    <property type="protein sequence ID" value="SSLN_0002011301-mRNA-1"/>
    <property type="gene ID" value="SSLN_0002011301"/>
</dbReference>
<proteinExistence type="predicted"/>
<organism evidence="3">
    <name type="scientific">Schistocephalus solidus</name>
    <name type="common">Tapeworm</name>
    <dbReference type="NCBI Taxonomy" id="70667"/>
    <lineage>
        <taxon>Eukaryota</taxon>
        <taxon>Metazoa</taxon>
        <taxon>Spiralia</taxon>
        <taxon>Lophotrochozoa</taxon>
        <taxon>Platyhelminthes</taxon>
        <taxon>Cestoda</taxon>
        <taxon>Eucestoda</taxon>
        <taxon>Diphyllobothriidea</taxon>
        <taxon>Diphyllobothriidae</taxon>
        <taxon>Schistocephalus</taxon>
    </lineage>
</organism>
<gene>
    <name evidence="1" type="ORF">SSLN_LOCUS19384</name>
</gene>
<dbReference type="OrthoDB" id="6264139at2759"/>
<accession>A0A183TSD6</accession>
<evidence type="ECO:0000313" key="2">
    <source>
        <dbReference type="Proteomes" id="UP000275846"/>
    </source>
</evidence>
<keyword evidence="2" id="KW-1185">Reference proteome</keyword>
<dbReference type="Proteomes" id="UP000275846">
    <property type="component" value="Unassembled WGS sequence"/>
</dbReference>
<name>A0A183TSD6_SCHSO</name>
<evidence type="ECO:0000313" key="3">
    <source>
        <dbReference type="WBParaSite" id="SSLN_0002011301-mRNA-1"/>
    </source>
</evidence>
<dbReference type="AlphaFoldDB" id="A0A183TSD6"/>
<protein>
    <submittedName>
        <fullName evidence="3">RGS domain-containing protein</fullName>
    </submittedName>
</protein>
<evidence type="ECO:0000313" key="1">
    <source>
        <dbReference type="EMBL" id="VDM05770.1"/>
    </source>
</evidence>
<sequence>MDGNSVEVVENCDKAEYVGRFIASVFTREPQLQLDHVNSAVIDAGPVLEYILFQEPLVERELQNLKEEKPSGPNDIPAKQPRGDVIQTYRIISGRECALEFADFFELAGTEHLRDHPFKLQRKELQLQLDHVNSAVIDAGLMLEYILIQEPLVE</sequence>
<reference evidence="3" key="1">
    <citation type="submission" date="2016-06" db="UniProtKB">
        <authorList>
            <consortium name="WormBaseParasite"/>
        </authorList>
    </citation>
    <scope>IDENTIFICATION</scope>
</reference>
<reference evidence="1 2" key="2">
    <citation type="submission" date="2018-11" db="EMBL/GenBank/DDBJ databases">
        <authorList>
            <consortium name="Pathogen Informatics"/>
        </authorList>
    </citation>
    <scope>NUCLEOTIDE SEQUENCE [LARGE SCALE GENOMIC DNA]</scope>
    <source>
        <strain evidence="1 2">NST_G2</strain>
    </source>
</reference>
<dbReference type="EMBL" id="UYSU01047263">
    <property type="protein sequence ID" value="VDM05770.1"/>
    <property type="molecule type" value="Genomic_DNA"/>
</dbReference>